<feature type="transmembrane region" description="Helical" evidence="9">
    <location>
        <begin position="91"/>
        <end position="115"/>
    </location>
</feature>
<dbReference type="GO" id="GO:0022857">
    <property type="term" value="F:transmembrane transporter activity"/>
    <property type="evidence" value="ECO:0007669"/>
    <property type="project" value="InterPro"/>
</dbReference>
<comment type="caution">
    <text evidence="10">The sequence shown here is derived from an EMBL/GenBank/DDBJ whole genome shotgun (WGS) entry which is preliminary data.</text>
</comment>
<feature type="transmembrane region" description="Helical" evidence="9">
    <location>
        <begin position="360"/>
        <end position="385"/>
    </location>
</feature>
<protein>
    <submittedName>
        <fullName evidence="10">Tpn1 protein</fullName>
    </submittedName>
</protein>
<feature type="transmembrane region" description="Helical" evidence="9">
    <location>
        <begin position="397"/>
        <end position="418"/>
    </location>
</feature>
<feature type="transmembrane region" description="Helical" evidence="9">
    <location>
        <begin position="469"/>
        <end position="487"/>
    </location>
</feature>
<dbReference type="PIRSF" id="PIRSF002744">
    <property type="entry name" value="Pur-cyt_permease"/>
    <property type="match status" value="1"/>
</dbReference>
<keyword evidence="11" id="KW-1185">Reference proteome</keyword>
<comment type="subcellular location">
    <subcellularLocation>
        <location evidence="1">Membrane</location>
        <topology evidence="1">Multi-pass membrane protein</topology>
    </subcellularLocation>
</comment>
<dbReference type="PANTHER" id="PTHR31806">
    <property type="entry name" value="PURINE-CYTOSINE PERMEASE FCY2-RELATED"/>
    <property type="match status" value="1"/>
</dbReference>
<feature type="transmembrane region" description="Helical" evidence="9">
    <location>
        <begin position="205"/>
        <end position="226"/>
    </location>
</feature>
<name>A0AAV5REG6_STABA</name>
<feature type="transmembrane region" description="Helical" evidence="9">
    <location>
        <begin position="507"/>
        <end position="526"/>
    </location>
</feature>
<dbReference type="Gene3D" id="1.10.4160.10">
    <property type="entry name" value="Hydantoin permease"/>
    <property type="match status" value="1"/>
</dbReference>
<dbReference type="InterPro" id="IPR026030">
    <property type="entry name" value="Pur-cyt_permease_Fcy2/21/22"/>
</dbReference>
<dbReference type="GO" id="GO:0005886">
    <property type="term" value="C:plasma membrane"/>
    <property type="evidence" value="ECO:0007669"/>
    <property type="project" value="TreeGrafter"/>
</dbReference>
<dbReference type="GO" id="GO:0000329">
    <property type="term" value="C:fungal-type vacuole membrane"/>
    <property type="evidence" value="ECO:0007669"/>
    <property type="project" value="TreeGrafter"/>
</dbReference>
<evidence type="ECO:0000256" key="2">
    <source>
        <dbReference type="ARBA" id="ARBA00008974"/>
    </source>
</evidence>
<feature type="transmembrane region" description="Helical" evidence="9">
    <location>
        <begin position="121"/>
        <end position="143"/>
    </location>
</feature>
<evidence type="ECO:0000256" key="9">
    <source>
        <dbReference type="SAM" id="Phobius"/>
    </source>
</evidence>
<dbReference type="InterPro" id="IPR001248">
    <property type="entry name" value="Pur-cyt_permease"/>
</dbReference>
<evidence type="ECO:0000313" key="11">
    <source>
        <dbReference type="Proteomes" id="UP001362899"/>
    </source>
</evidence>
<evidence type="ECO:0000256" key="1">
    <source>
        <dbReference type="ARBA" id="ARBA00004141"/>
    </source>
</evidence>
<gene>
    <name evidence="10" type="ORF">DASB73_007480</name>
</gene>
<feature type="region of interest" description="Disordered" evidence="8">
    <location>
        <begin position="1"/>
        <end position="24"/>
    </location>
</feature>
<keyword evidence="5 9" id="KW-1133">Transmembrane helix</keyword>
<organism evidence="10 11">
    <name type="scientific">Starmerella bacillaris</name>
    <name type="common">Yeast</name>
    <name type="synonym">Candida zemplinina</name>
    <dbReference type="NCBI Taxonomy" id="1247836"/>
    <lineage>
        <taxon>Eukaryota</taxon>
        <taxon>Fungi</taxon>
        <taxon>Dikarya</taxon>
        <taxon>Ascomycota</taxon>
        <taxon>Saccharomycotina</taxon>
        <taxon>Dipodascomycetes</taxon>
        <taxon>Dipodascales</taxon>
        <taxon>Trichomonascaceae</taxon>
        <taxon>Starmerella</taxon>
    </lineage>
</organism>
<feature type="transmembrane region" description="Helical" evidence="9">
    <location>
        <begin position="430"/>
        <end position="448"/>
    </location>
</feature>
<feature type="transmembrane region" description="Helical" evidence="9">
    <location>
        <begin position="163"/>
        <end position="185"/>
    </location>
</feature>
<feature type="transmembrane region" description="Helical" evidence="9">
    <location>
        <begin position="233"/>
        <end position="254"/>
    </location>
</feature>
<evidence type="ECO:0000313" key="10">
    <source>
        <dbReference type="EMBL" id="GMM49790.1"/>
    </source>
</evidence>
<evidence type="ECO:0000256" key="3">
    <source>
        <dbReference type="ARBA" id="ARBA00022448"/>
    </source>
</evidence>
<accession>A0AAV5REG6</accession>
<keyword evidence="6 7" id="KW-0472">Membrane</keyword>
<dbReference type="PANTHER" id="PTHR31806:SF17">
    <property type="entry name" value="VITAMIN B6 TRANSPORTER TPN1"/>
    <property type="match status" value="1"/>
</dbReference>
<evidence type="ECO:0000256" key="8">
    <source>
        <dbReference type="SAM" id="MobiDB-lite"/>
    </source>
</evidence>
<evidence type="ECO:0000256" key="7">
    <source>
        <dbReference type="PIRNR" id="PIRNR002744"/>
    </source>
</evidence>
<dbReference type="Pfam" id="PF02133">
    <property type="entry name" value="Transp_cyt_pur"/>
    <property type="match status" value="1"/>
</dbReference>
<evidence type="ECO:0000256" key="6">
    <source>
        <dbReference type="ARBA" id="ARBA00023136"/>
    </source>
</evidence>
<keyword evidence="4 9" id="KW-0812">Transmembrane</keyword>
<comment type="similarity">
    <text evidence="2 7">Belongs to the purine-cytosine permease (2.A.39) family.</text>
</comment>
<evidence type="ECO:0000256" key="5">
    <source>
        <dbReference type="ARBA" id="ARBA00022989"/>
    </source>
</evidence>
<proteinExistence type="inferred from homology"/>
<keyword evidence="3 7" id="KW-0813">Transport</keyword>
<dbReference type="Proteomes" id="UP001362899">
    <property type="component" value="Unassembled WGS sequence"/>
</dbReference>
<dbReference type="EMBL" id="BTGC01000003">
    <property type="protein sequence ID" value="GMM49790.1"/>
    <property type="molecule type" value="Genomic_DNA"/>
</dbReference>
<feature type="transmembrane region" description="Helical" evidence="9">
    <location>
        <begin position="300"/>
        <end position="325"/>
    </location>
</feature>
<reference evidence="10 11" key="1">
    <citation type="journal article" date="2023" name="Elife">
        <title>Identification of key yeast species and microbe-microbe interactions impacting larval growth of Drosophila in the wild.</title>
        <authorList>
            <person name="Mure A."/>
            <person name="Sugiura Y."/>
            <person name="Maeda R."/>
            <person name="Honda K."/>
            <person name="Sakurai N."/>
            <person name="Takahashi Y."/>
            <person name="Watada M."/>
            <person name="Katoh T."/>
            <person name="Gotoh A."/>
            <person name="Gotoh Y."/>
            <person name="Taniguchi I."/>
            <person name="Nakamura K."/>
            <person name="Hayashi T."/>
            <person name="Katayama T."/>
            <person name="Uemura T."/>
            <person name="Hattori Y."/>
        </authorList>
    </citation>
    <scope>NUCLEOTIDE SEQUENCE [LARGE SCALE GENOMIC DNA]</scope>
    <source>
        <strain evidence="10 11">SB-73</strain>
    </source>
</reference>
<evidence type="ECO:0000256" key="4">
    <source>
        <dbReference type="ARBA" id="ARBA00022692"/>
    </source>
</evidence>
<feature type="transmembrane region" description="Helical" evidence="9">
    <location>
        <begin position="266"/>
        <end position="288"/>
    </location>
</feature>
<dbReference type="AlphaFoldDB" id="A0AAV5REG6"/>
<sequence>MPVPTDNESHISMDDTASDCSKGPEYISEKSLSSTDDEYIEPLDIIYTPARLNNKYFKWFWRISLMIDKLGEARGVQRQPPNKRSKADFWYFLKLSGIWFGATCTVPSMTGFFLGPLMFDLSFGASAVAGVIGVFIGSVVAAFGATLGPKSGLRQIMGCRFQFGWYFSMFLGLVNCLSALGWLIVNSNFAGQLLSAMTNEKVSVQIGMLINFLVVLFLSVFGLHFLEMFDTIFMIPLFVAFLLCYICSGSEFAVNDPSKVTGIDFNASWISFMSSCVGITSTWLPLASDYFVDMPEDTNSWLIFFFTLIVIFVPTAFVGILGVGLGSAGLYDASKAAIYNNLGGAGLIVDSMRKWHGGGIFLAVIMFISLITNSGITAYSFGLCFQSILDVFSTCPRYPFVMLACALFYILSAVGQSGWSEIISNFLPMIGYWSMIYATILMIETLLFRRHKRDMYQWEYYLDRTHFPLMYAAVFAFCCGVAGVAVGMDQYYFIAPIAKLVGDGCDLGTFLVVGFSGVAYIPARYLEIRLRKRTDPIIRP</sequence>